<sequence>MSKRMQASVYSDRIARAASAVRERGLAGIIIGTGPQLAYLTGSWLSSHERLTALTITAAGEAVIVAPETDVASFADSAVGELDITVRGWADGEDAHQLAAAPILAAGAAETAPVGLGDSLTTRHVLALQELLAPRPTVVAALTLAELFTRKDEEEIGELRRAGEAIDRVHARVPALLVAGRTENAVAKDIENLILSEHEAVDFIIVGSGENGANPHHSHSDRVLQQGELVVVDIGGTLDTGYRSDCTRTYVVGGPSQDIDDEVESMYQVLYRAQQAAVDAVRPGVTAESIDRAAREPIAWAGYGDAFFHRTGHGIGLSTHEEPFIMGGNDLVLEEGMAFSIEPGIYLRGRYGARIEDIVVVTADGCEQLNRGPRELQ</sequence>
<dbReference type="PANTHER" id="PTHR46112:SF3">
    <property type="entry name" value="AMINOPEPTIDASE YPDF"/>
    <property type="match status" value="1"/>
</dbReference>
<dbReference type="InterPro" id="IPR050659">
    <property type="entry name" value="Peptidase_M24B"/>
</dbReference>
<keyword evidence="4" id="KW-1185">Reference proteome</keyword>
<dbReference type="InterPro" id="IPR036005">
    <property type="entry name" value="Creatinase/aminopeptidase-like"/>
</dbReference>
<proteinExistence type="predicted"/>
<gene>
    <name evidence="3" type="ORF">CATYP_05310</name>
</gene>
<evidence type="ECO:0000313" key="3">
    <source>
        <dbReference type="EMBL" id="AIG64140.1"/>
    </source>
</evidence>
<dbReference type="Gene3D" id="3.40.350.10">
    <property type="entry name" value="Creatinase/prolidase N-terminal domain"/>
    <property type="match status" value="1"/>
</dbReference>
<evidence type="ECO:0000313" key="4">
    <source>
        <dbReference type="Proteomes" id="UP000028504"/>
    </source>
</evidence>
<organism evidence="3 4">
    <name type="scientific">Corynebacterium atypicum</name>
    <dbReference type="NCBI Taxonomy" id="191610"/>
    <lineage>
        <taxon>Bacteria</taxon>
        <taxon>Bacillati</taxon>
        <taxon>Actinomycetota</taxon>
        <taxon>Actinomycetes</taxon>
        <taxon>Mycobacteriales</taxon>
        <taxon>Corynebacteriaceae</taxon>
        <taxon>Corynebacterium</taxon>
    </lineage>
</organism>
<feature type="domain" description="Peptidase M24" evidence="1">
    <location>
        <begin position="158"/>
        <end position="363"/>
    </location>
</feature>
<dbReference type="EMBL" id="CP008944">
    <property type="protein sequence ID" value="AIG64140.1"/>
    <property type="molecule type" value="Genomic_DNA"/>
</dbReference>
<dbReference type="InterPro" id="IPR029149">
    <property type="entry name" value="Creatin/AminoP/Spt16_N"/>
</dbReference>
<name>A0ABN4DCI4_9CORY</name>
<dbReference type="Pfam" id="PF01321">
    <property type="entry name" value="Creatinase_N"/>
    <property type="match status" value="1"/>
</dbReference>
<dbReference type="Proteomes" id="UP000028504">
    <property type="component" value="Chromosome"/>
</dbReference>
<feature type="domain" description="Creatinase N-terminal" evidence="2">
    <location>
        <begin position="13"/>
        <end position="139"/>
    </location>
</feature>
<dbReference type="InterPro" id="IPR000994">
    <property type="entry name" value="Pept_M24"/>
</dbReference>
<dbReference type="PANTHER" id="PTHR46112">
    <property type="entry name" value="AMINOPEPTIDASE"/>
    <property type="match status" value="1"/>
</dbReference>
<protein>
    <submittedName>
        <fullName evidence="3">Peptidase M24</fullName>
    </submittedName>
</protein>
<evidence type="ECO:0000259" key="1">
    <source>
        <dbReference type="Pfam" id="PF00557"/>
    </source>
</evidence>
<dbReference type="Gene3D" id="3.90.230.10">
    <property type="entry name" value="Creatinase/methionine aminopeptidase superfamily"/>
    <property type="match status" value="1"/>
</dbReference>
<dbReference type="InterPro" id="IPR000587">
    <property type="entry name" value="Creatinase_N"/>
</dbReference>
<dbReference type="Pfam" id="PF00557">
    <property type="entry name" value="Peptidase_M24"/>
    <property type="match status" value="1"/>
</dbReference>
<evidence type="ECO:0000259" key="2">
    <source>
        <dbReference type="Pfam" id="PF01321"/>
    </source>
</evidence>
<dbReference type="SUPFAM" id="SSF55920">
    <property type="entry name" value="Creatinase/aminopeptidase"/>
    <property type="match status" value="1"/>
</dbReference>
<reference evidence="3 4" key="1">
    <citation type="submission" date="2014-07" db="EMBL/GenBank/DDBJ databases">
        <title>Complete genome sequence of Corynebacterium atypicum DSM 44849: identifiction of the mycolic acid biosynthesis genes.</title>
        <authorList>
            <person name="Tippelt A."/>
            <person name="Mollmann S."/>
            <person name="Albersmeier A."/>
            <person name="Jaenicke S."/>
            <person name="Ruckert C."/>
            <person name="Tauch A."/>
        </authorList>
    </citation>
    <scope>NUCLEOTIDE SEQUENCE [LARGE SCALE GENOMIC DNA]</scope>
    <source>
        <strain evidence="3 4">R2070</strain>
    </source>
</reference>
<accession>A0ABN4DCI4</accession>
<dbReference type="SUPFAM" id="SSF53092">
    <property type="entry name" value="Creatinase/prolidase N-terminal domain"/>
    <property type="match status" value="1"/>
</dbReference>